<keyword evidence="1" id="KW-0812">Transmembrane</keyword>
<name>H0GRH4_SACCK</name>
<evidence type="ECO:0000313" key="2">
    <source>
        <dbReference type="EMBL" id="EHN03628.1"/>
    </source>
</evidence>
<gene>
    <name evidence="2" type="ORF">VIN7_5695</name>
</gene>
<evidence type="ECO:0000256" key="1">
    <source>
        <dbReference type="SAM" id="Phobius"/>
    </source>
</evidence>
<accession>H0GRH4</accession>
<protein>
    <submittedName>
        <fullName evidence="2">Rps9bp</fullName>
    </submittedName>
</protein>
<dbReference type="Proteomes" id="UP000009009">
    <property type="component" value="Unassembled WGS sequence"/>
</dbReference>
<dbReference type="EMBL" id="AGVY01000134">
    <property type="protein sequence ID" value="EHN03628.1"/>
    <property type="molecule type" value="Genomic_DNA"/>
</dbReference>
<organism evidence="2 3">
    <name type="scientific">Saccharomyces cerevisiae x Saccharomyces kudriavzevii (strain VIN7)</name>
    <name type="common">Yeast</name>
    <dbReference type="NCBI Taxonomy" id="1095631"/>
    <lineage>
        <taxon>Eukaryota</taxon>
        <taxon>Fungi</taxon>
        <taxon>Dikarya</taxon>
        <taxon>Ascomycota</taxon>
        <taxon>Saccharomycotina</taxon>
        <taxon>Saccharomycetes</taxon>
        <taxon>Saccharomycetales</taxon>
        <taxon>Saccharomycetaceae</taxon>
        <taxon>Saccharomyces</taxon>
    </lineage>
</organism>
<proteinExistence type="predicted"/>
<dbReference type="AlphaFoldDB" id="H0GRH4"/>
<keyword evidence="1" id="KW-0472">Membrane</keyword>
<reference evidence="2 3" key="1">
    <citation type="journal article" date="2012" name="FEMS Yeast Res.">
        <title>The genome sequence of the wine yeast VIN7 reveals an allotriploid hybrid genome with Saccharomyces cerevisiae and Saccharomyces kudriavzevii origins.</title>
        <authorList>
            <person name="Borneman A.R."/>
            <person name="Desany B.A."/>
            <person name="Riches D."/>
            <person name="Affourtit J.P."/>
            <person name="Forgan A.H."/>
            <person name="Pretorius I.S."/>
            <person name="Egholm M."/>
            <person name="Chambers P.J."/>
        </authorList>
    </citation>
    <scope>NUCLEOTIDE SEQUENCE [LARGE SCALE GENOMIC DNA]</scope>
    <source>
        <strain evidence="2 3">VIN7</strain>
    </source>
</reference>
<comment type="caution">
    <text evidence="2">The sequence shown here is derived from an EMBL/GenBank/DDBJ whole genome shotgun (WGS) entry which is preliminary data.</text>
</comment>
<sequence>MIRDLKSYKNYYTVIKSANYLFFVFSFFSSFTGRFSLSSGVSSGDSTWSGTTEWRGWGKINVLFRVQSDHERWDVDNLLTNSNVSLSDQNSGVVNRLGQT</sequence>
<dbReference type="OrthoDB" id="4092856at2759"/>
<dbReference type="HOGENOM" id="CLU_2307656_0_0_1"/>
<keyword evidence="1" id="KW-1133">Transmembrane helix</keyword>
<keyword evidence="3" id="KW-1185">Reference proteome</keyword>
<evidence type="ECO:0000313" key="3">
    <source>
        <dbReference type="Proteomes" id="UP000009009"/>
    </source>
</evidence>
<feature type="transmembrane region" description="Helical" evidence="1">
    <location>
        <begin position="20"/>
        <end position="37"/>
    </location>
</feature>